<accession>A0AC61KXU2</accession>
<evidence type="ECO:0000313" key="2">
    <source>
        <dbReference type="Proteomes" id="UP000248329"/>
    </source>
</evidence>
<protein>
    <submittedName>
        <fullName evidence="1">Uncharacterized protein</fullName>
    </submittedName>
</protein>
<proteinExistence type="predicted"/>
<name>A0AC61KXU2_9EURY</name>
<organism evidence="1 2">
    <name type="scientific">Candidatus Methanogaster sp</name>
    <dbReference type="NCBI Taxonomy" id="3386292"/>
    <lineage>
        <taxon>Archaea</taxon>
        <taxon>Methanobacteriati</taxon>
        <taxon>Methanobacteriota</taxon>
        <taxon>Stenosarchaea group</taxon>
        <taxon>Methanomicrobia</taxon>
        <taxon>Methanosarcinales</taxon>
        <taxon>ANME-2 cluster</taxon>
        <taxon>Candidatus Methanogasteraceae</taxon>
        <taxon>Candidatus Methanogaster</taxon>
    </lineage>
</organism>
<gene>
    <name evidence="1" type="ORF">C4B59_17200</name>
</gene>
<dbReference type="Proteomes" id="UP000248329">
    <property type="component" value="Unassembled WGS sequence"/>
</dbReference>
<sequence length="480" mass="56587">METYKKLGEDTHSMEPIRYLQEVNEWWRTGAVAPVFLQPNRRDEFDELIDLLDKERITAIIGPRRVGKTTLMYQLIDYLLQSGIRKENILFISMDDPLITMVVDPLKIMMDEYLEKIIKKPVRNIERLYIVIDEMHFLKDWNLWLKRYYDLKYNIKFIVSSSSATHLLKFSKESLVGRITEVKIMPLNFKEFIKLKGSSDLLKPYATRDLCHVGVDDLFFELTQFQNEIVLYFNEYLVAGGYPEYFKENDIRMWQDTLLSDVIEKTVYRDIAVLYQIKNPQYLEKILMYIAQNNCQPVSFNKIAQALSISTGTIINLIYYLESTYLIGSLPLYSKNVKKQIKSNRKFFIIDSGLRNSLLRIRDITDENIGLLVESVIDSNLMATKESRRLPEIRNISYFRDKQKHEVDVILEMNGRTVPIEVKYQNHIYDHDLKNLLHFMDVHDLVFGVVITKNLFEQRGNILCIPAWMFLLIFSNQTAD</sequence>
<dbReference type="EMBL" id="PQXF01000115">
    <property type="protein sequence ID" value="PXF56241.1"/>
    <property type="molecule type" value="Genomic_DNA"/>
</dbReference>
<comment type="caution">
    <text evidence="1">The sequence shown here is derived from an EMBL/GenBank/DDBJ whole genome shotgun (WGS) entry which is preliminary data.</text>
</comment>
<evidence type="ECO:0000313" key="1">
    <source>
        <dbReference type="EMBL" id="PXF56241.1"/>
    </source>
</evidence>
<reference evidence="1" key="1">
    <citation type="submission" date="2018-01" db="EMBL/GenBank/DDBJ databases">
        <authorList>
            <person name="Krukenberg V."/>
        </authorList>
    </citation>
    <scope>NUCLEOTIDE SEQUENCE</scope>
    <source>
        <strain evidence="1">E20ANME2</strain>
    </source>
</reference>